<dbReference type="SUPFAM" id="SSF54897">
    <property type="entry name" value="Protease propeptides/inhibitors"/>
    <property type="match status" value="1"/>
</dbReference>
<comment type="caution">
    <text evidence="10">The sequence shown here is derived from an EMBL/GenBank/DDBJ whole genome shotgun (WGS) entry which is preliminary data.</text>
</comment>
<dbReference type="AlphaFoldDB" id="A0AAD7BLK2"/>
<comment type="cofactor">
    <cofactor evidence="8">
        <name>Ca(2+)</name>
        <dbReference type="ChEBI" id="CHEBI:29108"/>
    </cofactor>
    <text evidence="8">Binds 1 Ca(2+) ion per subunit.</text>
</comment>
<dbReference type="InterPro" id="IPR015366">
    <property type="entry name" value="S53_propep"/>
</dbReference>
<proteinExistence type="predicted"/>
<dbReference type="InterPro" id="IPR036852">
    <property type="entry name" value="Peptidase_S8/S53_dom_sf"/>
</dbReference>
<evidence type="ECO:0000256" key="1">
    <source>
        <dbReference type="ARBA" id="ARBA00004239"/>
    </source>
</evidence>
<feature type="active site" description="Charge relay system" evidence="8">
    <location>
        <position position="273"/>
    </location>
</feature>
<feature type="binding site" evidence="8">
    <location>
        <position position="523"/>
    </location>
    <ligand>
        <name>Ca(2+)</name>
        <dbReference type="ChEBI" id="CHEBI:29108"/>
    </ligand>
</feature>
<dbReference type="SMART" id="SM00944">
    <property type="entry name" value="Pro-kuma_activ"/>
    <property type="match status" value="1"/>
</dbReference>
<evidence type="ECO:0000256" key="5">
    <source>
        <dbReference type="ARBA" id="ARBA00022825"/>
    </source>
</evidence>
<dbReference type="Gene3D" id="3.40.50.200">
    <property type="entry name" value="Peptidase S8/S53 domain"/>
    <property type="match status" value="1"/>
</dbReference>
<feature type="domain" description="Peptidase S53" evidence="9">
    <location>
        <begin position="192"/>
        <end position="544"/>
    </location>
</feature>
<accession>A0AAD7BLK2</accession>
<dbReference type="Proteomes" id="UP001221142">
    <property type="component" value="Unassembled WGS sequence"/>
</dbReference>
<dbReference type="SUPFAM" id="SSF52743">
    <property type="entry name" value="Subtilisin-like"/>
    <property type="match status" value="1"/>
</dbReference>
<gene>
    <name evidence="10" type="ORF">FB45DRAFT_796513</name>
</gene>
<dbReference type="GO" id="GO:0004252">
    <property type="term" value="F:serine-type endopeptidase activity"/>
    <property type="evidence" value="ECO:0007669"/>
    <property type="project" value="UniProtKB-UniRule"/>
</dbReference>
<evidence type="ECO:0000259" key="9">
    <source>
        <dbReference type="PROSITE" id="PS51695"/>
    </source>
</evidence>
<keyword evidence="3 8" id="KW-0479">Metal-binding</keyword>
<keyword evidence="4 8" id="KW-0378">Hydrolase</keyword>
<evidence type="ECO:0000256" key="6">
    <source>
        <dbReference type="ARBA" id="ARBA00022837"/>
    </source>
</evidence>
<dbReference type="EMBL" id="JARKIF010000013">
    <property type="protein sequence ID" value="KAJ7624540.1"/>
    <property type="molecule type" value="Genomic_DNA"/>
</dbReference>
<dbReference type="CDD" id="cd04056">
    <property type="entry name" value="Peptidases_S53"/>
    <property type="match status" value="1"/>
</dbReference>
<feature type="active site" description="Charge relay system" evidence="8">
    <location>
        <position position="277"/>
    </location>
</feature>
<reference evidence="10" key="1">
    <citation type="submission" date="2023-03" db="EMBL/GenBank/DDBJ databases">
        <title>Massive genome expansion in bonnet fungi (Mycena s.s.) driven by repeated elements and novel gene families across ecological guilds.</title>
        <authorList>
            <consortium name="Lawrence Berkeley National Laboratory"/>
            <person name="Harder C.B."/>
            <person name="Miyauchi S."/>
            <person name="Viragh M."/>
            <person name="Kuo A."/>
            <person name="Thoen E."/>
            <person name="Andreopoulos B."/>
            <person name="Lu D."/>
            <person name="Skrede I."/>
            <person name="Drula E."/>
            <person name="Henrissat B."/>
            <person name="Morin E."/>
            <person name="Kohler A."/>
            <person name="Barry K."/>
            <person name="LaButti K."/>
            <person name="Morin E."/>
            <person name="Salamov A."/>
            <person name="Lipzen A."/>
            <person name="Mereny Z."/>
            <person name="Hegedus B."/>
            <person name="Baldrian P."/>
            <person name="Stursova M."/>
            <person name="Weitz H."/>
            <person name="Taylor A."/>
            <person name="Grigoriev I.V."/>
            <person name="Nagy L.G."/>
            <person name="Martin F."/>
            <person name="Kauserud H."/>
        </authorList>
    </citation>
    <scope>NUCLEOTIDE SEQUENCE</scope>
    <source>
        <strain evidence="10">9284</strain>
    </source>
</reference>
<dbReference type="PROSITE" id="PS51695">
    <property type="entry name" value="SEDOLISIN"/>
    <property type="match status" value="1"/>
</dbReference>
<evidence type="ECO:0000256" key="7">
    <source>
        <dbReference type="ARBA" id="ARBA00023145"/>
    </source>
</evidence>
<dbReference type="GO" id="GO:0005576">
    <property type="term" value="C:extracellular region"/>
    <property type="evidence" value="ECO:0007669"/>
    <property type="project" value="UniProtKB-SubCell"/>
</dbReference>
<comment type="subcellular location">
    <subcellularLocation>
        <location evidence="1">Secreted</location>
        <location evidence="1">Extracellular space</location>
    </subcellularLocation>
</comment>
<dbReference type="Pfam" id="PF09286">
    <property type="entry name" value="Pro-kuma_activ"/>
    <property type="match status" value="1"/>
</dbReference>
<organism evidence="10 11">
    <name type="scientific">Roridomyces roridus</name>
    <dbReference type="NCBI Taxonomy" id="1738132"/>
    <lineage>
        <taxon>Eukaryota</taxon>
        <taxon>Fungi</taxon>
        <taxon>Dikarya</taxon>
        <taxon>Basidiomycota</taxon>
        <taxon>Agaricomycotina</taxon>
        <taxon>Agaricomycetes</taxon>
        <taxon>Agaricomycetidae</taxon>
        <taxon>Agaricales</taxon>
        <taxon>Marasmiineae</taxon>
        <taxon>Mycenaceae</taxon>
        <taxon>Roridomyces</taxon>
    </lineage>
</organism>
<keyword evidence="7" id="KW-0865">Zymogen</keyword>
<feature type="active site" description="Charge relay system" evidence="8">
    <location>
        <position position="462"/>
    </location>
</feature>
<dbReference type="GO" id="GO:0006508">
    <property type="term" value="P:proteolysis"/>
    <property type="evidence" value="ECO:0007669"/>
    <property type="project" value="UniProtKB-KW"/>
</dbReference>
<feature type="binding site" evidence="8">
    <location>
        <position position="504"/>
    </location>
    <ligand>
        <name>Ca(2+)</name>
        <dbReference type="ChEBI" id="CHEBI:29108"/>
    </ligand>
</feature>
<keyword evidence="6 8" id="KW-0106">Calcium</keyword>
<keyword evidence="2 8" id="KW-0645">Protease</keyword>
<protein>
    <submittedName>
        <fullName evidence="10">Subtilisin-like protein</fullName>
    </submittedName>
</protein>
<evidence type="ECO:0000256" key="4">
    <source>
        <dbReference type="ARBA" id="ARBA00022801"/>
    </source>
</evidence>
<dbReference type="InterPro" id="IPR030400">
    <property type="entry name" value="Sedolisin_dom"/>
</dbReference>
<dbReference type="InterPro" id="IPR050819">
    <property type="entry name" value="Tripeptidyl-peptidase_I"/>
</dbReference>
<name>A0AAD7BLK2_9AGAR</name>
<keyword evidence="11" id="KW-1185">Reference proteome</keyword>
<evidence type="ECO:0000256" key="3">
    <source>
        <dbReference type="ARBA" id="ARBA00022723"/>
    </source>
</evidence>
<evidence type="ECO:0000256" key="2">
    <source>
        <dbReference type="ARBA" id="ARBA00022670"/>
    </source>
</evidence>
<dbReference type="GO" id="GO:0046872">
    <property type="term" value="F:metal ion binding"/>
    <property type="evidence" value="ECO:0007669"/>
    <property type="project" value="UniProtKB-UniRule"/>
</dbReference>
<dbReference type="GO" id="GO:0008240">
    <property type="term" value="F:tripeptidyl-peptidase activity"/>
    <property type="evidence" value="ECO:0007669"/>
    <property type="project" value="TreeGrafter"/>
</dbReference>
<feature type="binding site" evidence="8">
    <location>
        <position position="525"/>
    </location>
    <ligand>
        <name>Ca(2+)</name>
        <dbReference type="ChEBI" id="CHEBI:29108"/>
    </ligand>
</feature>
<feature type="binding site" evidence="8">
    <location>
        <position position="505"/>
    </location>
    <ligand>
        <name>Ca(2+)</name>
        <dbReference type="ChEBI" id="CHEBI:29108"/>
    </ligand>
</feature>
<dbReference type="CDD" id="cd11377">
    <property type="entry name" value="Pro-peptidase_S53"/>
    <property type="match status" value="1"/>
</dbReference>
<dbReference type="PANTHER" id="PTHR14218:SF15">
    <property type="entry name" value="TRIPEPTIDYL-PEPTIDASE 1"/>
    <property type="match status" value="1"/>
</dbReference>
<evidence type="ECO:0000256" key="8">
    <source>
        <dbReference type="PROSITE-ProRule" id="PRU01032"/>
    </source>
</evidence>
<evidence type="ECO:0000313" key="10">
    <source>
        <dbReference type="EMBL" id="KAJ7624540.1"/>
    </source>
</evidence>
<keyword evidence="5 8" id="KW-0720">Serine protease</keyword>
<sequence length="544" mass="57076">MVVHESVSKVPSGFTVSGTPSPSQEIQLLVALVQSNIAGLAAVVDAVSTPSSPSYGKYLTAEEIAEYVKPAAATLSTVTDWIKPNVSSVKPYTPAGDILQISLSVSQAEALFNTKFSTYTWGPTGPQIIRALNYSLPSTLNQHILHVHPIVAFSPPPKSTGSSKSPDLAYGRNVSSEARALERRQLAPCEDIVQPACLLDFYGLPNKTISGSTTNKIGVQGYNSPGDGAYANLADLQTFLNEFRPDLAGNTFNLVTLNGAENLQDHSGTFNLEGQIDIQYTVGVAGDVPITYLLDERNADPAVSYMDTINWLLTQTQPPTVFSTSYANEEGTFTQSAATSVCNGYMQVAAMGISMLFGSGDGGASDNQMGCTSFVPMFPASCPYVTSVGGTFFQPPTAFTFSGGGFSNYFPAPSYQTAAISTYLGGIGNTNAGFYNPSGRGIPDVASEWEVYVVDRAVGGTSCATPIFSSFIALINDRLIAAGKPTLGFLNPLLYGAGKAGLDDVTTGESRGCSSARWTAAAGWDPVTGLGTPDFPAMLAALGI</sequence>
<dbReference type="PANTHER" id="PTHR14218">
    <property type="entry name" value="PROTEASE S8 TRIPEPTIDYL PEPTIDASE I CLN2"/>
    <property type="match status" value="1"/>
</dbReference>
<evidence type="ECO:0000313" key="11">
    <source>
        <dbReference type="Proteomes" id="UP001221142"/>
    </source>
</evidence>
<feature type="non-terminal residue" evidence="10">
    <location>
        <position position="544"/>
    </location>
</feature>